<reference evidence="5 6" key="1">
    <citation type="journal article" date="2022" name="IScience">
        <title>An ultrasensitive nanofiber-based assay for enzymatic hydrolysis and deep-sea microbial degradation of cellulose.</title>
        <authorList>
            <person name="Tsudome M."/>
            <person name="Tachioka M."/>
            <person name="Miyazaki M."/>
            <person name="Uchimura K."/>
            <person name="Tsuda M."/>
            <person name="Takaki Y."/>
            <person name="Deguchi S."/>
        </authorList>
    </citation>
    <scope>NUCLEOTIDE SEQUENCE [LARGE SCALE GENOMIC DNA]</scope>
    <source>
        <strain evidence="5 6">GE09</strain>
    </source>
</reference>
<evidence type="ECO:0000256" key="2">
    <source>
        <dbReference type="ARBA" id="ARBA00023125"/>
    </source>
</evidence>
<dbReference type="GO" id="GO:0005829">
    <property type="term" value="C:cytosol"/>
    <property type="evidence" value="ECO:0007669"/>
    <property type="project" value="TreeGrafter"/>
</dbReference>
<dbReference type="EMBL" id="AP023086">
    <property type="protein sequence ID" value="BCD95862.1"/>
    <property type="molecule type" value="Genomic_DNA"/>
</dbReference>
<dbReference type="AlphaFoldDB" id="A0AAN1WE16"/>
<dbReference type="Gene3D" id="1.10.10.60">
    <property type="entry name" value="Homeodomain-like"/>
    <property type="match status" value="1"/>
</dbReference>
<evidence type="ECO:0000313" key="6">
    <source>
        <dbReference type="Proteomes" id="UP001320119"/>
    </source>
</evidence>
<dbReference type="InterPro" id="IPR018060">
    <property type="entry name" value="HTH_AraC"/>
</dbReference>
<dbReference type="PANTHER" id="PTHR47894">
    <property type="entry name" value="HTH-TYPE TRANSCRIPTIONAL REGULATOR GADX"/>
    <property type="match status" value="1"/>
</dbReference>
<dbReference type="Pfam" id="PF12625">
    <property type="entry name" value="Arabinose_bd"/>
    <property type="match status" value="1"/>
</dbReference>
<dbReference type="GO" id="GO:0000976">
    <property type="term" value="F:transcription cis-regulatory region binding"/>
    <property type="evidence" value="ECO:0007669"/>
    <property type="project" value="TreeGrafter"/>
</dbReference>
<dbReference type="InterPro" id="IPR032687">
    <property type="entry name" value="AraC-type_N"/>
</dbReference>
<dbReference type="SMART" id="SM00342">
    <property type="entry name" value="HTH_ARAC"/>
    <property type="match status" value="1"/>
</dbReference>
<keyword evidence="6" id="KW-1185">Reference proteome</keyword>
<evidence type="ECO:0000313" key="5">
    <source>
        <dbReference type="EMBL" id="BCD95862.1"/>
    </source>
</evidence>
<accession>A0AAN1WE16</accession>
<evidence type="ECO:0000256" key="1">
    <source>
        <dbReference type="ARBA" id="ARBA00023015"/>
    </source>
</evidence>
<organism evidence="5 6">
    <name type="scientific">Marinagarivorans cellulosilyticus</name>
    <dbReference type="NCBI Taxonomy" id="2721545"/>
    <lineage>
        <taxon>Bacteria</taxon>
        <taxon>Pseudomonadati</taxon>
        <taxon>Pseudomonadota</taxon>
        <taxon>Gammaproteobacteria</taxon>
        <taxon>Cellvibrionales</taxon>
        <taxon>Cellvibrionaceae</taxon>
        <taxon>Marinagarivorans</taxon>
    </lineage>
</organism>
<sequence>MSTWLERDIKFIAASGQPSVLVDVCLQRGIDSHRLLNGTGLFLEHVLSDSVLMNAEQYLKLIQNACVLLNSDDTPFLLGQRWLPGAQGGASLALKLANNLQQALEAFIVGKAVLSPVITPHLVVDEHHGYLYWQDSFGAAANYPFLLVASMVSIVAFSRRQANQQLPWKFYFRHDAPEFLEQYWVHLGLEVHFNQPFDVMCIPRQWLVQCWQQSTVSAQQVALAQTQQQLQKLPAQQALLEEVRHFILSNVEGHPNLDALAAALNFSPATLKRKLKKHGSHYQQQLDSARLQHALYLLTKQKLSCEQVANRLCFHDTASFRRSFKRWAGANPNQLLHKLTAALWA</sequence>
<dbReference type="PROSITE" id="PS01124">
    <property type="entry name" value="HTH_ARAC_FAMILY_2"/>
    <property type="match status" value="1"/>
</dbReference>
<feature type="domain" description="HTH araC/xylS-type" evidence="4">
    <location>
        <begin position="241"/>
        <end position="338"/>
    </location>
</feature>
<keyword evidence="2" id="KW-0238">DNA-binding</keyword>
<dbReference type="KEGG" id="marq:MARGE09_P0061"/>
<keyword evidence="1" id="KW-0805">Transcription regulation</keyword>
<keyword evidence="3" id="KW-0804">Transcription</keyword>
<name>A0AAN1WE16_9GAMM</name>
<dbReference type="SUPFAM" id="SSF46689">
    <property type="entry name" value="Homeodomain-like"/>
    <property type="match status" value="1"/>
</dbReference>
<dbReference type="InterPro" id="IPR009057">
    <property type="entry name" value="Homeodomain-like_sf"/>
</dbReference>
<evidence type="ECO:0000256" key="3">
    <source>
        <dbReference type="ARBA" id="ARBA00023163"/>
    </source>
</evidence>
<dbReference type="GO" id="GO:0003700">
    <property type="term" value="F:DNA-binding transcription factor activity"/>
    <property type="evidence" value="ECO:0007669"/>
    <property type="project" value="InterPro"/>
</dbReference>
<dbReference type="Proteomes" id="UP001320119">
    <property type="component" value="Chromosome"/>
</dbReference>
<protein>
    <recommendedName>
        <fullName evidence="4">HTH araC/xylS-type domain-containing protein</fullName>
    </recommendedName>
</protein>
<proteinExistence type="predicted"/>
<dbReference type="Pfam" id="PF12833">
    <property type="entry name" value="HTH_18"/>
    <property type="match status" value="1"/>
</dbReference>
<evidence type="ECO:0000259" key="4">
    <source>
        <dbReference type="PROSITE" id="PS01124"/>
    </source>
</evidence>
<dbReference type="RefSeq" id="WP_236985334.1">
    <property type="nucleotide sequence ID" value="NZ_AP023086.1"/>
</dbReference>
<gene>
    <name evidence="5" type="ORF">MARGE09_P0061</name>
</gene>
<dbReference type="PANTHER" id="PTHR47894:SF1">
    <property type="entry name" value="HTH-TYPE TRANSCRIPTIONAL REGULATOR VQSM"/>
    <property type="match status" value="1"/>
</dbReference>